<dbReference type="AlphaFoldDB" id="A0AAV0AN30"/>
<dbReference type="Gene3D" id="2.60.40.640">
    <property type="match status" value="1"/>
</dbReference>
<feature type="compositionally biased region" description="Basic and acidic residues" evidence="1">
    <location>
        <begin position="479"/>
        <end position="495"/>
    </location>
</feature>
<feature type="compositionally biased region" description="Low complexity" evidence="1">
    <location>
        <begin position="497"/>
        <end position="507"/>
    </location>
</feature>
<feature type="region of interest" description="Disordered" evidence="1">
    <location>
        <begin position="42"/>
        <end position="80"/>
    </location>
</feature>
<evidence type="ECO:0000313" key="4">
    <source>
        <dbReference type="Proteomes" id="UP001153365"/>
    </source>
</evidence>
<dbReference type="InterPro" id="IPR014752">
    <property type="entry name" value="Arrestin-like_C"/>
</dbReference>
<feature type="non-terminal residue" evidence="3">
    <location>
        <position position="1"/>
    </location>
</feature>
<dbReference type="Proteomes" id="UP001153365">
    <property type="component" value="Unassembled WGS sequence"/>
</dbReference>
<feature type="compositionally biased region" description="Polar residues" evidence="1">
    <location>
        <begin position="580"/>
        <end position="590"/>
    </location>
</feature>
<feature type="region of interest" description="Disordered" evidence="1">
    <location>
        <begin position="478"/>
        <end position="545"/>
    </location>
</feature>
<dbReference type="EMBL" id="CALTRL010000957">
    <property type="protein sequence ID" value="CAH7670231.1"/>
    <property type="molecule type" value="Genomic_DNA"/>
</dbReference>
<evidence type="ECO:0000256" key="1">
    <source>
        <dbReference type="SAM" id="MobiDB-lite"/>
    </source>
</evidence>
<name>A0AAV0AN30_PHAPC</name>
<feature type="region of interest" description="Disordered" evidence="1">
    <location>
        <begin position="403"/>
        <end position="440"/>
    </location>
</feature>
<feature type="compositionally biased region" description="Polar residues" evidence="1">
    <location>
        <begin position="603"/>
        <end position="620"/>
    </location>
</feature>
<evidence type="ECO:0000313" key="3">
    <source>
        <dbReference type="EMBL" id="CAH7670231.1"/>
    </source>
</evidence>
<evidence type="ECO:0000259" key="2">
    <source>
        <dbReference type="Pfam" id="PF00339"/>
    </source>
</evidence>
<proteinExistence type="predicted"/>
<sequence>GTFPNSSKSPFGLSKLLSPVSLLLRIDNPIIFLHPKPLPTFEQLQDSPQSSIASIVSRQTSPRESPLGSQNLNVQNNSNGEHQATFSNFTIGGEPAPVADDEHRAHATNNRGTVLSGTLLLKISKPKELKKIVISLWGQSYIGFNDRPYEHQTVIAKDIKIDLMNQLIHMRNQHPNPGSVTYNQDHNTFLLDKGDYWFGWSFILPSELPPYERGQFGRTTHKVIAKVKFASGLGLGVKSMGKNLSSMLAGASGGGHEIEAESYFVAICNPEGLSEETGNNLTLDFNVNDVSEHLGQYSLTASSSYFTVAGLISFKFRLNQIPQKHKIIKIYKITCFIKQQYRLISMKDKDSKTGTPAQSLPPCQRRKVFVLDYSNSLEPEPVYANGDPARGLDSIRLRAPPESSNLNWIPNGTALNTRPSSPSGEAPSASNSSNSRSRSRIRDLMMTPSCESAQNEHIESIHHLAQPWNGLSSFFHSHRREENSRQSSAHTEKSVSHTRMGSRSSSSEHLQNVPDNPPSHSVAEGLDHQLSGGCQETNCAPSIRSQTDTGFSLNLSAQNEEPTGNISYDDRELNIFNGALQQPTNSSSSAPLPGVINRGRESTPLTPANSRGQKKNNSSRSRGRKLHARDRGNNVEVESERPIVTLTDEHLSWEIQHMDRLPNDDIIRPSTQPGTNTTIHISHTLIFEISYSVEDSFASRSPSEGNFKVATGSSNGSGKIPPLGNKTMLQQSAPALIAKKVLSIGKPVHIYSCCCMAESMTLPPYSAADPHPEIVQHPTPQHADRMVKCVCGM</sequence>
<reference evidence="3" key="1">
    <citation type="submission" date="2022-06" db="EMBL/GenBank/DDBJ databases">
        <authorList>
            <consortium name="SYNGENTA / RWTH Aachen University"/>
        </authorList>
    </citation>
    <scope>NUCLEOTIDE SEQUENCE</scope>
</reference>
<feature type="compositionally biased region" description="Polar residues" evidence="1">
    <location>
        <begin position="403"/>
        <end position="417"/>
    </location>
</feature>
<accession>A0AAV0AN30</accession>
<feature type="compositionally biased region" description="Basic and acidic residues" evidence="1">
    <location>
        <begin position="629"/>
        <end position="640"/>
    </location>
</feature>
<dbReference type="InterPro" id="IPR011021">
    <property type="entry name" value="Arrestin-like_N"/>
</dbReference>
<protein>
    <recommendedName>
        <fullName evidence="2">Arrestin-like N-terminal domain-containing protein</fullName>
    </recommendedName>
</protein>
<feature type="domain" description="Arrestin-like N-terminal" evidence="2">
    <location>
        <begin position="111"/>
        <end position="227"/>
    </location>
</feature>
<feature type="compositionally biased region" description="Polar residues" evidence="1">
    <location>
        <begin position="532"/>
        <end position="545"/>
    </location>
</feature>
<organism evidence="3 4">
    <name type="scientific">Phakopsora pachyrhizi</name>
    <name type="common">Asian soybean rust disease fungus</name>
    <dbReference type="NCBI Taxonomy" id="170000"/>
    <lineage>
        <taxon>Eukaryota</taxon>
        <taxon>Fungi</taxon>
        <taxon>Dikarya</taxon>
        <taxon>Basidiomycota</taxon>
        <taxon>Pucciniomycotina</taxon>
        <taxon>Pucciniomycetes</taxon>
        <taxon>Pucciniales</taxon>
        <taxon>Phakopsoraceae</taxon>
        <taxon>Phakopsora</taxon>
    </lineage>
</organism>
<feature type="compositionally biased region" description="Low complexity" evidence="1">
    <location>
        <begin position="418"/>
        <end position="436"/>
    </location>
</feature>
<gene>
    <name evidence="3" type="ORF">PPACK8108_LOCUS4942</name>
</gene>
<feature type="region of interest" description="Disordered" evidence="1">
    <location>
        <begin position="580"/>
        <end position="640"/>
    </location>
</feature>
<keyword evidence="4" id="KW-1185">Reference proteome</keyword>
<dbReference type="Pfam" id="PF00339">
    <property type="entry name" value="Arrestin_N"/>
    <property type="match status" value="1"/>
</dbReference>
<comment type="caution">
    <text evidence="3">The sequence shown here is derived from an EMBL/GenBank/DDBJ whole genome shotgun (WGS) entry which is preliminary data.</text>
</comment>